<proteinExistence type="predicted"/>
<sequence length="45" mass="5482">MQRRVRAVRRHFMVHGGAPRRYDVFHMILHSVWLRRLNVRITAQG</sequence>
<reference evidence="1" key="1">
    <citation type="submission" date="2014-09" db="EMBL/GenBank/DDBJ databases">
        <authorList>
            <person name="Magalhaes I.L.F."/>
            <person name="Oliveira U."/>
            <person name="Santos F.R."/>
            <person name="Vidigal T.H.D.A."/>
            <person name="Brescovit A.D."/>
            <person name="Santos A.J."/>
        </authorList>
    </citation>
    <scope>NUCLEOTIDE SEQUENCE</scope>
    <source>
        <tissue evidence="1">Shoot tissue taken approximately 20 cm above the soil surface</tissue>
    </source>
</reference>
<name>A0A0A9BRS7_ARUDO</name>
<reference evidence="1" key="2">
    <citation type="journal article" date="2015" name="Data Brief">
        <title>Shoot transcriptome of the giant reed, Arundo donax.</title>
        <authorList>
            <person name="Barrero R.A."/>
            <person name="Guerrero F.D."/>
            <person name="Moolhuijzen P."/>
            <person name="Goolsby J.A."/>
            <person name="Tidwell J."/>
            <person name="Bellgard S.E."/>
            <person name="Bellgard M.I."/>
        </authorList>
    </citation>
    <scope>NUCLEOTIDE SEQUENCE</scope>
    <source>
        <tissue evidence="1">Shoot tissue taken approximately 20 cm above the soil surface</tissue>
    </source>
</reference>
<dbReference type="EMBL" id="GBRH01231206">
    <property type="protein sequence ID" value="JAD66689.1"/>
    <property type="molecule type" value="Transcribed_RNA"/>
</dbReference>
<evidence type="ECO:0000313" key="1">
    <source>
        <dbReference type="EMBL" id="JAD66689.1"/>
    </source>
</evidence>
<organism evidence="1">
    <name type="scientific">Arundo donax</name>
    <name type="common">Giant reed</name>
    <name type="synonym">Donax arundinaceus</name>
    <dbReference type="NCBI Taxonomy" id="35708"/>
    <lineage>
        <taxon>Eukaryota</taxon>
        <taxon>Viridiplantae</taxon>
        <taxon>Streptophyta</taxon>
        <taxon>Embryophyta</taxon>
        <taxon>Tracheophyta</taxon>
        <taxon>Spermatophyta</taxon>
        <taxon>Magnoliopsida</taxon>
        <taxon>Liliopsida</taxon>
        <taxon>Poales</taxon>
        <taxon>Poaceae</taxon>
        <taxon>PACMAD clade</taxon>
        <taxon>Arundinoideae</taxon>
        <taxon>Arundineae</taxon>
        <taxon>Arundo</taxon>
    </lineage>
</organism>
<protein>
    <submittedName>
        <fullName evidence="1">Uncharacterized protein</fullName>
    </submittedName>
</protein>
<accession>A0A0A9BRS7</accession>
<dbReference type="AlphaFoldDB" id="A0A0A9BRS7"/>